<sequence>MSHPLGEWPQALITFPNREIAESVAARSLLPALDQEQSEGRIEQWFLTRKSPQWRLRYHGPGADRRLLGALLDDLTSRGAITAWVEGTYEPETMAFGGPAAMRIAHALFHTDSRHILHYLTEAGAGSTSDRRLGRRELALLLTTALMRAANQDIYEQADVWKRVADHRPVPTATMATALHNASGTVHRLLTVDTGSSTELATAGALRPHAPWLRAFEEAGYALGALVNTGEIERGLRGVLAHHVLFHFNRIGLPTSTQGGLAHTAATVVFGPPPSSTSVS</sequence>
<keyword evidence="3" id="KW-1185">Reference proteome</keyword>
<accession>A0ABP7GES4</accession>
<comment type="caution">
    <text evidence="2">The sequence shown here is derived from an EMBL/GenBank/DDBJ whole genome shotgun (WGS) entry which is preliminary data.</text>
</comment>
<gene>
    <name evidence="2" type="ORF">GCM10022402_44530</name>
</gene>
<feature type="domain" description="Thiopeptide-type bacteriocin biosynthesis" evidence="1">
    <location>
        <begin position="18"/>
        <end position="266"/>
    </location>
</feature>
<evidence type="ECO:0000313" key="2">
    <source>
        <dbReference type="EMBL" id="GAA3762019.1"/>
    </source>
</evidence>
<dbReference type="InterPro" id="IPR023809">
    <property type="entry name" value="Thiopep_bacteriocin_synth_dom"/>
</dbReference>
<proteinExistence type="predicted"/>
<name>A0ABP7GES4_9ACTN</name>
<dbReference type="Proteomes" id="UP001500908">
    <property type="component" value="Unassembled WGS sequence"/>
</dbReference>
<organism evidence="2 3">
    <name type="scientific">Salinactinospora qingdaonensis</name>
    <dbReference type="NCBI Taxonomy" id="702744"/>
    <lineage>
        <taxon>Bacteria</taxon>
        <taxon>Bacillati</taxon>
        <taxon>Actinomycetota</taxon>
        <taxon>Actinomycetes</taxon>
        <taxon>Streptosporangiales</taxon>
        <taxon>Nocardiopsidaceae</taxon>
        <taxon>Salinactinospora</taxon>
    </lineage>
</organism>
<evidence type="ECO:0000313" key="3">
    <source>
        <dbReference type="Proteomes" id="UP001500908"/>
    </source>
</evidence>
<protein>
    <recommendedName>
        <fullName evidence="1">Thiopeptide-type bacteriocin biosynthesis domain-containing protein</fullName>
    </recommendedName>
</protein>
<reference evidence="3" key="1">
    <citation type="journal article" date="2019" name="Int. J. Syst. Evol. Microbiol.">
        <title>The Global Catalogue of Microorganisms (GCM) 10K type strain sequencing project: providing services to taxonomists for standard genome sequencing and annotation.</title>
        <authorList>
            <consortium name="The Broad Institute Genomics Platform"/>
            <consortium name="The Broad Institute Genome Sequencing Center for Infectious Disease"/>
            <person name="Wu L."/>
            <person name="Ma J."/>
        </authorList>
    </citation>
    <scope>NUCLEOTIDE SEQUENCE [LARGE SCALE GENOMIC DNA]</scope>
    <source>
        <strain evidence="3">JCM 17137</strain>
    </source>
</reference>
<dbReference type="RefSeq" id="WP_344975972.1">
    <property type="nucleotide sequence ID" value="NZ_BAABDD010000034.1"/>
</dbReference>
<dbReference type="EMBL" id="BAABDD010000034">
    <property type="protein sequence ID" value="GAA3762019.1"/>
    <property type="molecule type" value="Genomic_DNA"/>
</dbReference>
<evidence type="ECO:0000259" key="1">
    <source>
        <dbReference type="Pfam" id="PF14028"/>
    </source>
</evidence>
<dbReference type="NCBIfam" id="TIGR03891">
    <property type="entry name" value="thiopep_ocin"/>
    <property type="match status" value="1"/>
</dbReference>
<dbReference type="Pfam" id="PF14028">
    <property type="entry name" value="Lant_dehydr_C"/>
    <property type="match status" value="1"/>
</dbReference>